<dbReference type="Pfam" id="PF02001">
    <property type="entry name" value="DUF134"/>
    <property type="match status" value="1"/>
</dbReference>
<name>A0ABT4D261_9CLOT</name>
<gene>
    <name evidence="3" type="ORF">OW763_13475</name>
</gene>
<evidence type="ECO:0000256" key="2">
    <source>
        <dbReference type="HAMAP-Rule" id="MF_00674"/>
    </source>
</evidence>
<dbReference type="PANTHER" id="PTHR37478">
    <property type="match status" value="1"/>
</dbReference>
<dbReference type="EMBL" id="JAPQER010000006">
    <property type="protein sequence ID" value="MCY6485342.1"/>
    <property type="molecule type" value="Genomic_DNA"/>
</dbReference>
<evidence type="ECO:0000313" key="4">
    <source>
        <dbReference type="Proteomes" id="UP001078443"/>
    </source>
</evidence>
<comment type="similarity">
    <text evidence="1 2">Belongs to the UPF0251 family.</text>
</comment>
<accession>A0ABT4D261</accession>
<evidence type="ECO:0000313" key="3">
    <source>
        <dbReference type="EMBL" id="MCY6485342.1"/>
    </source>
</evidence>
<dbReference type="InterPro" id="IPR002852">
    <property type="entry name" value="UPF0251"/>
</dbReference>
<organism evidence="3 4">
    <name type="scientific">Clostridium aestuarii</name>
    <dbReference type="NCBI Taxonomy" id="338193"/>
    <lineage>
        <taxon>Bacteria</taxon>
        <taxon>Bacillati</taxon>
        <taxon>Bacillota</taxon>
        <taxon>Clostridia</taxon>
        <taxon>Eubacteriales</taxon>
        <taxon>Clostridiaceae</taxon>
        <taxon>Clostridium</taxon>
    </lineage>
</organism>
<sequence>MPRPRKFRRIMYMPKFNSFGPLDTEVKDEDVVIMNVEEVESIRLMDLEGLDQVKCAEIMNIARSTFQRIYSEAKRKMADSLVNGKKLLIQGGDYTLNKCEIVCNSCGNTWEESSEILNNETVKCPKCGSDVDLRCNNENDVCRHCSRGRNGNGRGYGRRWSE</sequence>
<dbReference type="RefSeq" id="WP_268041662.1">
    <property type="nucleotide sequence ID" value="NZ_JAPQER010000006.1"/>
</dbReference>
<protein>
    <recommendedName>
        <fullName evidence="2">UPF0251 protein OW763_13475</fullName>
    </recommendedName>
</protein>
<comment type="caution">
    <text evidence="3">The sequence shown here is derived from an EMBL/GenBank/DDBJ whole genome shotgun (WGS) entry which is preliminary data.</text>
</comment>
<dbReference type="Proteomes" id="UP001078443">
    <property type="component" value="Unassembled WGS sequence"/>
</dbReference>
<dbReference type="PANTHER" id="PTHR37478:SF2">
    <property type="entry name" value="UPF0251 PROTEIN TK0562"/>
    <property type="match status" value="1"/>
</dbReference>
<proteinExistence type="inferred from homology"/>
<keyword evidence="4" id="KW-1185">Reference proteome</keyword>
<evidence type="ECO:0000256" key="1">
    <source>
        <dbReference type="ARBA" id="ARBA00009350"/>
    </source>
</evidence>
<reference evidence="3" key="1">
    <citation type="submission" date="2022-12" db="EMBL/GenBank/DDBJ databases">
        <authorList>
            <person name="Wang J."/>
        </authorList>
    </citation>
    <scope>NUCLEOTIDE SEQUENCE</scope>
    <source>
        <strain evidence="3">HY-45-18</strain>
    </source>
</reference>
<dbReference type="HAMAP" id="MF_00674">
    <property type="entry name" value="UPF0251"/>
    <property type="match status" value="1"/>
</dbReference>